<name>A0A3P7PA03_9FIRM</name>
<evidence type="ECO:0000313" key="8">
    <source>
        <dbReference type="EMBL" id="VDN45838.1"/>
    </source>
</evidence>
<keyword evidence="2 6" id="KW-0889">Transcription antitermination</keyword>
<organism evidence="8 9">
    <name type="scientific">Petrocella atlantisensis</name>
    <dbReference type="NCBI Taxonomy" id="2173034"/>
    <lineage>
        <taxon>Bacteria</taxon>
        <taxon>Bacillati</taxon>
        <taxon>Bacillota</taxon>
        <taxon>Clostridia</taxon>
        <taxon>Lachnospirales</taxon>
        <taxon>Vallitaleaceae</taxon>
        <taxon>Petrocella</taxon>
    </lineage>
</organism>
<gene>
    <name evidence="6 8" type="primary">nusB</name>
    <name evidence="8" type="ORF">PATL70BA_0003</name>
</gene>
<keyword evidence="5 6" id="KW-0804">Transcription</keyword>
<dbReference type="RefSeq" id="WP_172596032.1">
    <property type="nucleotide sequence ID" value="NZ_LR130778.1"/>
</dbReference>
<dbReference type="Proteomes" id="UP000279029">
    <property type="component" value="Chromosome"/>
</dbReference>
<dbReference type="PANTHER" id="PTHR11078">
    <property type="entry name" value="N UTILIZATION SUBSTANCE PROTEIN B-RELATED"/>
    <property type="match status" value="1"/>
</dbReference>
<dbReference type="SUPFAM" id="SSF48013">
    <property type="entry name" value="NusB-like"/>
    <property type="match status" value="1"/>
</dbReference>
<dbReference type="InterPro" id="IPR035926">
    <property type="entry name" value="NusB-like_sf"/>
</dbReference>
<dbReference type="KEGG" id="cbar:PATL70BA_0003"/>
<dbReference type="Gene3D" id="1.10.940.10">
    <property type="entry name" value="NusB-like"/>
    <property type="match status" value="1"/>
</dbReference>
<dbReference type="GO" id="GO:0006353">
    <property type="term" value="P:DNA-templated transcription termination"/>
    <property type="evidence" value="ECO:0007669"/>
    <property type="project" value="UniProtKB-UniRule"/>
</dbReference>
<evidence type="ECO:0000256" key="4">
    <source>
        <dbReference type="ARBA" id="ARBA00023015"/>
    </source>
</evidence>
<evidence type="ECO:0000256" key="5">
    <source>
        <dbReference type="ARBA" id="ARBA00023163"/>
    </source>
</evidence>
<dbReference type="Pfam" id="PF01029">
    <property type="entry name" value="NusB"/>
    <property type="match status" value="1"/>
</dbReference>
<keyword evidence="9" id="KW-1185">Reference proteome</keyword>
<sequence>MNRKNIRENIFKIIFSYEFGLEVPIEEHIEDYLGTIEVKDDEAVYIKTKAMGIVSKKAELDATIGSSSTSWNLKRIANVEMAILRLALFEILYDEEIPTNVAINEAIEMARKYGGDQSPKFVNGVIAGIVNE</sequence>
<dbReference type="GO" id="GO:0003723">
    <property type="term" value="F:RNA binding"/>
    <property type="evidence" value="ECO:0007669"/>
    <property type="project" value="UniProtKB-UniRule"/>
</dbReference>
<comment type="similarity">
    <text evidence="1 6">Belongs to the NusB family.</text>
</comment>
<keyword evidence="3 6" id="KW-0694">RNA-binding</keyword>
<dbReference type="InterPro" id="IPR011605">
    <property type="entry name" value="NusB_fam"/>
</dbReference>
<dbReference type="PANTHER" id="PTHR11078:SF3">
    <property type="entry name" value="ANTITERMINATION NUSB DOMAIN-CONTAINING PROTEIN"/>
    <property type="match status" value="1"/>
</dbReference>
<dbReference type="AlphaFoldDB" id="A0A3P7PA03"/>
<evidence type="ECO:0000259" key="7">
    <source>
        <dbReference type="Pfam" id="PF01029"/>
    </source>
</evidence>
<evidence type="ECO:0000256" key="1">
    <source>
        <dbReference type="ARBA" id="ARBA00005952"/>
    </source>
</evidence>
<evidence type="ECO:0000256" key="3">
    <source>
        <dbReference type="ARBA" id="ARBA00022884"/>
    </source>
</evidence>
<feature type="domain" description="NusB/RsmB/TIM44" evidence="7">
    <location>
        <begin position="5"/>
        <end position="129"/>
    </location>
</feature>
<dbReference type="GO" id="GO:0005829">
    <property type="term" value="C:cytosol"/>
    <property type="evidence" value="ECO:0007669"/>
    <property type="project" value="TreeGrafter"/>
</dbReference>
<dbReference type="EMBL" id="LR130778">
    <property type="protein sequence ID" value="VDN45838.1"/>
    <property type="molecule type" value="Genomic_DNA"/>
</dbReference>
<dbReference type="GO" id="GO:0031564">
    <property type="term" value="P:transcription antitermination"/>
    <property type="evidence" value="ECO:0007669"/>
    <property type="project" value="UniProtKB-KW"/>
</dbReference>
<keyword evidence="4 6" id="KW-0805">Transcription regulation</keyword>
<comment type="function">
    <text evidence="6">Involved in transcription antitermination. Required for transcription of ribosomal RNA (rRNA) genes. Binds specifically to the boxA antiterminator sequence of the ribosomal RNA (rrn) operons.</text>
</comment>
<dbReference type="HAMAP" id="MF_00073">
    <property type="entry name" value="NusB"/>
    <property type="match status" value="1"/>
</dbReference>
<dbReference type="InterPro" id="IPR006027">
    <property type="entry name" value="NusB_RsmB_TIM44"/>
</dbReference>
<evidence type="ECO:0000313" key="9">
    <source>
        <dbReference type="Proteomes" id="UP000279029"/>
    </source>
</evidence>
<reference evidence="8 9" key="1">
    <citation type="submission" date="2018-09" db="EMBL/GenBank/DDBJ databases">
        <authorList>
            <person name="Postec A."/>
        </authorList>
    </citation>
    <scope>NUCLEOTIDE SEQUENCE [LARGE SCALE GENOMIC DNA]</scope>
    <source>
        <strain evidence="8">70B-A</strain>
    </source>
</reference>
<protein>
    <recommendedName>
        <fullName evidence="6">Transcription antitermination protein NusB</fullName>
    </recommendedName>
    <alternativeName>
        <fullName evidence="6">Antitermination factor NusB</fullName>
    </alternativeName>
</protein>
<proteinExistence type="inferred from homology"/>
<evidence type="ECO:0000256" key="6">
    <source>
        <dbReference type="HAMAP-Rule" id="MF_00073"/>
    </source>
</evidence>
<dbReference type="NCBIfam" id="TIGR01951">
    <property type="entry name" value="nusB"/>
    <property type="match status" value="1"/>
</dbReference>
<accession>A0A3P7PA03</accession>
<evidence type="ECO:0000256" key="2">
    <source>
        <dbReference type="ARBA" id="ARBA00022814"/>
    </source>
</evidence>